<dbReference type="Gene3D" id="1.10.1200.10">
    <property type="entry name" value="ACP-like"/>
    <property type="match status" value="1"/>
</dbReference>
<gene>
    <name evidence="2" type="ORF">ACFQGU_08080</name>
</gene>
<protein>
    <submittedName>
        <fullName evidence="2">Phosphopantetheine-binding protein</fullName>
    </submittedName>
</protein>
<dbReference type="RefSeq" id="WP_386765491.1">
    <property type="nucleotide sequence ID" value="NZ_JBHSTI010000008.1"/>
</dbReference>
<dbReference type="Proteomes" id="UP001596138">
    <property type="component" value="Unassembled WGS sequence"/>
</dbReference>
<feature type="domain" description="Carrier" evidence="1">
    <location>
        <begin position="12"/>
        <end position="78"/>
    </location>
</feature>
<accession>A0ABW1T1W0</accession>
<comment type="caution">
    <text evidence="2">The sequence shown here is derived from an EMBL/GenBank/DDBJ whole genome shotgun (WGS) entry which is preliminary data.</text>
</comment>
<dbReference type="InterPro" id="IPR009081">
    <property type="entry name" value="PP-bd_ACP"/>
</dbReference>
<proteinExistence type="predicted"/>
<sequence length="88" mass="8919">MTTENLSLAARALAVVLDLEAVDLRADSPLDDLGADSIARVQWADVVEQLAAGDGRPVTVDDSALRDAVVLGDLADHLVPVGAAGGSA</sequence>
<dbReference type="Pfam" id="PF00550">
    <property type="entry name" value="PP-binding"/>
    <property type="match status" value="1"/>
</dbReference>
<evidence type="ECO:0000313" key="3">
    <source>
        <dbReference type="Proteomes" id="UP001596138"/>
    </source>
</evidence>
<reference evidence="3" key="1">
    <citation type="journal article" date="2019" name="Int. J. Syst. Evol. Microbiol.">
        <title>The Global Catalogue of Microorganisms (GCM) 10K type strain sequencing project: providing services to taxonomists for standard genome sequencing and annotation.</title>
        <authorList>
            <consortium name="The Broad Institute Genomics Platform"/>
            <consortium name="The Broad Institute Genome Sequencing Center for Infectious Disease"/>
            <person name="Wu L."/>
            <person name="Ma J."/>
        </authorList>
    </citation>
    <scope>NUCLEOTIDE SEQUENCE [LARGE SCALE GENOMIC DNA]</scope>
    <source>
        <strain evidence="3">CGMCC 4.7317</strain>
    </source>
</reference>
<name>A0ABW1T1W0_9ACTN</name>
<evidence type="ECO:0000259" key="1">
    <source>
        <dbReference type="Pfam" id="PF00550"/>
    </source>
</evidence>
<keyword evidence="3" id="KW-1185">Reference proteome</keyword>
<dbReference type="SUPFAM" id="SSF47336">
    <property type="entry name" value="ACP-like"/>
    <property type="match status" value="1"/>
</dbReference>
<evidence type="ECO:0000313" key="2">
    <source>
        <dbReference type="EMBL" id="MFC6237832.1"/>
    </source>
</evidence>
<organism evidence="2 3">
    <name type="scientific">Longivirga aurantiaca</name>
    <dbReference type="NCBI Taxonomy" id="1837743"/>
    <lineage>
        <taxon>Bacteria</taxon>
        <taxon>Bacillati</taxon>
        <taxon>Actinomycetota</taxon>
        <taxon>Actinomycetes</taxon>
        <taxon>Sporichthyales</taxon>
        <taxon>Sporichthyaceae</taxon>
        <taxon>Longivirga</taxon>
    </lineage>
</organism>
<dbReference type="EMBL" id="JBHSTI010000008">
    <property type="protein sequence ID" value="MFC6237832.1"/>
    <property type="molecule type" value="Genomic_DNA"/>
</dbReference>
<dbReference type="InterPro" id="IPR036736">
    <property type="entry name" value="ACP-like_sf"/>
</dbReference>